<evidence type="ECO:0000256" key="4">
    <source>
        <dbReference type="ARBA" id="ARBA00023242"/>
    </source>
</evidence>
<dbReference type="PROSITE" id="PS50888">
    <property type="entry name" value="BHLH"/>
    <property type="match status" value="1"/>
</dbReference>
<keyword evidence="2" id="KW-0805">Transcription regulation</keyword>
<keyword evidence="5" id="KW-0175">Coiled coil</keyword>
<protein>
    <submittedName>
        <fullName evidence="8">Transcription factor bHLH162-like</fullName>
    </submittedName>
</protein>
<dbReference type="SUPFAM" id="SSF47459">
    <property type="entry name" value="HLH, helix-loop-helix DNA-binding domain"/>
    <property type="match status" value="1"/>
</dbReference>
<reference evidence="8" key="1">
    <citation type="submission" date="2020-09" db="EMBL/GenBank/DDBJ databases">
        <title>Genome-Enabled Discovery of Anthraquinone Biosynthesis in Senna tora.</title>
        <authorList>
            <person name="Kang S.-H."/>
            <person name="Pandey R.P."/>
            <person name="Lee C.-M."/>
            <person name="Sim J.-S."/>
            <person name="Jeong J.-T."/>
            <person name="Choi B.-S."/>
            <person name="Jung M."/>
            <person name="Ginzburg D."/>
            <person name="Zhao K."/>
            <person name="Won S.Y."/>
            <person name="Oh T.-J."/>
            <person name="Yu Y."/>
            <person name="Kim N.-H."/>
            <person name="Lee O.R."/>
            <person name="Lee T.-H."/>
            <person name="Bashyal P."/>
            <person name="Kim T.-S."/>
            <person name="Lee W.-H."/>
            <person name="Kawkins C."/>
            <person name="Kim C.-K."/>
            <person name="Kim J.S."/>
            <person name="Ahn B.O."/>
            <person name="Rhee S.Y."/>
            <person name="Sohng J.K."/>
        </authorList>
    </citation>
    <scope>NUCLEOTIDE SEQUENCE</scope>
    <source>
        <tissue evidence="8">Leaf</tissue>
    </source>
</reference>
<evidence type="ECO:0000313" key="9">
    <source>
        <dbReference type="Proteomes" id="UP000634136"/>
    </source>
</evidence>
<feature type="region of interest" description="Disordered" evidence="6">
    <location>
        <begin position="1"/>
        <end position="20"/>
    </location>
</feature>
<accession>A0A834SFJ9</accession>
<dbReference type="EMBL" id="JAAIUW010000013">
    <property type="protein sequence ID" value="KAF7803440.1"/>
    <property type="molecule type" value="Genomic_DNA"/>
</dbReference>
<keyword evidence="3" id="KW-0804">Transcription</keyword>
<sequence>MMEMNTTTPTPTPPRSTDRKFIERNRRNQMKALCSKLNSLLPHHQASTDQVTPSVPDQLEEATRYIKKLQMKLEKLREKKHILMGIMDHNNNNNNNIVGSKSPQIEIHHVGSGLEVAVTTGLDSQFIFNEILRVLHEEGADIVSAAYTVVDDAVGEGSGNRAVKISERLKRFLYGSGGGF</sequence>
<dbReference type="InterPro" id="IPR011598">
    <property type="entry name" value="bHLH_dom"/>
</dbReference>
<dbReference type="OrthoDB" id="752507at2759"/>
<evidence type="ECO:0000256" key="3">
    <source>
        <dbReference type="ARBA" id="ARBA00023163"/>
    </source>
</evidence>
<dbReference type="Gene3D" id="4.10.280.10">
    <property type="entry name" value="Helix-loop-helix DNA-binding domain"/>
    <property type="match status" value="1"/>
</dbReference>
<dbReference type="SMART" id="SM00353">
    <property type="entry name" value="HLH"/>
    <property type="match status" value="1"/>
</dbReference>
<dbReference type="PANTHER" id="PTHR13935:SF90">
    <property type="entry name" value="TRANSCRIPTION FACTOR BHLH162"/>
    <property type="match status" value="1"/>
</dbReference>
<feature type="coiled-coil region" evidence="5">
    <location>
        <begin position="59"/>
        <end position="86"/>
    </location>
</feature>
<dbReference type="GO" id="GO:0000981">
    <property type="term" value="F:DNA-binding transcription factor activity, RNA polymerase II-specific"/>
    <property type="evidence" value="ECO:0007669"/>
    <property type="project" value="TreeGrafter"/>
</dbReference>
<gene>
    <name evidence="8" type="ORF">G2W53_042551</name>
</gene>
<evidence type="ECO:0000256" key="1">
    <source>
        <dbReference type="ARBA" id="ARBA00004123"/>
    </source>
</evidence>
<name>A0A834SFJ9_9FABA</name>
<comment type="subcellular location">
    <subcellularLocation>
        <location evidence="1">Nucleus</location>
    </subcellularLocation>
</comment>
<dbReference type="GO" id="GO:0090575">
    <property type="term" value="C:RNA polymerase II transcription regulator complex"/>
    <property type="evidence" value="ECO:0007669"/>
    <property type="project" value="TreeGrafter"/>
</dbReference>
<keyword evidence="4" id="KW-0539">Nucleus</keyword>
<dbReference type="InterPro" id="IPR036638">
    <property type="entry name" value="HLH_DNA-bd_sf"/>
</dbReference>
<dbReference type="PANTHER" id="PTHR13935">
    <property type="entry name" value="ACHAETE-SCUTE TRANSCRIPTION FACTOR-RELATED"/>
    <property type="match status" value="1"/>
</dbReference>
<dbReference type="Proteomes" id="UP000634136">
    <property type="component" value="Unassembled WGS sequence"/>
</dbReference>
<dbReference type="GO" id="GO:0000977">
    <property type="term" value="F:RNA polymerase II transcription regulatory region sequence-specific DNA binding"/>
    <property type="evidence" value="ECO:0007669"/>
    <property type="project" value="TreeGrafter"/>
</dbReference>
<proteinExistence type="predicted"/>
<feature type="domain" description="BHLH" evidence="7">
    <location>
        <begin position="14"/>
        <end position="69"/>
    </location>
</feature>
<organism evidence="8 9">
    <name type="scientific">Senna tora</name>
    <dbReference type="NCBI Taxonomy" id="362788"/>
    <lineage>
        <taxon>Eukaryota</taxon>
        <taxon>Viridiplantae</taxon>
        <taxon>Streptophyta</taxon>
        <taxon>Embryophyta</taxon>
        <taxon>Tracheophyta</taxon>
        <taxon>Spermatophyta</taxon>
        <taxon>Magnoliopsida</taxon>
        <taxon>eudicotyledons</taxon>
        <taxon>Gunneridae</taxon>
        <taxon>Pentapetalae</taxon>
        <taxon>rosids</taxon>
        <taxon>fabids</taxon>
        <taxon>Fabales</taxon>
        <taxon>Fabaceae</taxon>
        <taxon>Caesalpinioideae</taxon>
        <taxon>Cassia clade</taxon>
        <taxon>Senna</taxon>
    </lineage>
</organism>
<dbReference type="InterPro" id="IPR015660">
    <property type="entry name" value="MASH1/Ascl1a-like"/>
</dbReference>
<evidence type="ECO:0000256" key="2">
    <source>
        <dbReference type="ARBA" id="ARBA00023015"/>
    </source>
</evidence>
<evidence type="ECO:0000313" key="8">
    <source>
        <dbReference type="EMBL" id="KAF7803440.1"/>
    </source>
</evidence>
<dbReference type="GO" id="GO:0046983">
    <property type="term" value="F:protein dimerization activity"/>
    <property type="evidence" value="ECO:0007669"/>
    <property type="project" value="InterPro"/>
</dbReference>
<evidence type="ECO:0000259" key="7">
    <source>
        <dbReference type="PROSITE" id="PS50888"/>
    </source>
</evidence>
<dbReference type="Pfam" id="PF00010">
    <property type="entry name" value="HLH"/>
    <property type="match status" value="1"/>
</dbReference>
<evidence type="ECO:0000256" key="6">
    <source>
        <dbReference type="SAM" id="MobiDB-lite"/>
    </source>
</evidence>
<evidence type="ECO:0000256" key="5">
    <source>
        <dbReference type="SAM" id="Coils"/>
    </source>
</evidence>
<keyword evidence="9" id="KW-1185">Reference proteome</keyword>
<comment type="caution">
    <text evidence="8">The sequence shown here is derived from an EMBL/GenBank/DDBJ whole genome shotgun (WGS) entry which is preliminary data.</text>
</comment>
<dbReference type="AlphaFoldDB" id="A0A834SFJ9"/>